<gene>
    <name evidence="2" type="ORF">ADEAN_000041900</name>
</gene>
<evidence type="ECO:0000256" key="1">
    <source>
        <dbReference type="SAM" id="MobiDB-lite"/>
    </source>
</evidence>
<dbReference type="InterPro" id="IPR011993">
    <property type="entry name" value="PH-like_dom_sf"/>
</dbReference>
<dbReference type="VEuPathDB" id="TriTrypDB:ADEAN_000041900"/>
<keyword evidence="3" id="KW-1185">Reference proteome</keyword>
<feature type="region of interest" description="Disordered" evidence="1">
    <location>
        <begin position="376"/>
        <end position="405"/>
    </location>
</feature>
<dbReference type="OrthoDB" id="240915at2759"/>
<reference evidence="2 3" key="1">
    <citation type="submission" date="2020-08" db="EMBL/GenBank/DDBJ databases">
        <authorList>
            <person name="Newling K."/>
            <person name="Davey J."/>
            <person name="Forrester S."/>
        </authorList>
    </citation>
    <scope>NUCLEOTIDE SEQUENCE [LARGE SCALE GENOMIC DNA]</scope>
    <source>
        <strain evidence="3">Crithidia deanei Carvalho (ATCC PRA-265)</strain>
    </source>
</reference>
<evidence type="ECO:0008006" key="4">
    <source>
        <dbReference type="Google" id="ProtNLM"/>
    </source>
</evidence>
<protein>
    <recommendedName>
        <fullName evidence="4">PH domain-containing protein</fullName>
    </recommendedName>
</protein>
<sequence length="880" mass="98299">MDIMSSVTNPKATWRAAANPPVAENTAQHPLEVVGRLRCLFTRSDHKKRLSGYKKRFWVVNVADGTLDMYKNDQEHVPIIRFKASSLRGVVFSWDKQNRFYVMQLQTRLDYSVVFRMSSFEERELWSNAITKLIERYAAVNRRGNVYAHIVKRCAAAAKHFDVNISVDPSQHVLTDFPEHFLQFVPEAVDAALLVVSTLVSTYKDDTRAPIHYTLDISAQPGREVNPAELGPRYNPEKGGVILNVALFRNASGKVDFYTTSASDVDNLLSSNVFRNPLVEGWIENSRDIRRVCQEIRSLLSTPKTPLTITFEWSGTVSDGSVVEGYLRRHLGQDFFQDILATIYRAINDLQQIVQMELFKDLTLLNKDSSFSNMVAANKPSSSAGRPGSPLHSPRESKSRYAHSRSASANMAAAGPFSPVLMVTGGGANRGSSDAHHAAVSLIAENTSGISILLKSNEVEGDIGPPEVTCTRVYDFYQRNSPGLLLIKYCSEVFSLDMTVDVSLKEDVFLIGYNAFLSVLSTTWRAKFRSMFEKKVTVSIDWKSFLLSIKNEGGVIAAAELPQMMSVVFEALYSRFLHTTQHLSQPFSNDPDENNLLMDNFLNVFYSCVRYIRVVCVTSREKADGYGVTVQDGILTDTWVCSMHDPLTQSMRAGATATSTVATKLKLGNGSSVFISPVCTRLGSWVEQYFSMEANCIATDPASIPFVDEYYYDMNEINDGEEDAIPIDLGDAVALERGAEMGMLNLRRVVNVVYDSQDGCVTDLKVSAELIRTVALHFRKELGMAFHDVQRVLISNLARLRILYSRGADIESREELTYEGAMQLLKDYCEYEESEKLIKGVLPNRARDSNNTSFSTVPDNTYPFKTVCAKSLLHLFPSGV</sequence>
<organism evidence="2 3">
    <name type="scientific">Angomonas deanei</name>
    <dbReference type="NCBI Taxonomy" id="59799"/>
    <lineage>
        <taxon>Eukaryota</taxon>
        <taxon>Discoba</taxon>
        <taxon>Euglenozoa</taxon>
        <taxon>Kinetoplastea</taxon>
        <taxon>Metakinetoplastina</taxon>
        <taxon>Trypanosomatida</taxon>
        <taxon>Trypanosomatidae</taxon>
        <taxon>Strigomonadinae</taxon>
        <taxon>Angomonas</taxon>
    </lineage>
</organism>
<evidence type="ECO:0000313" key="3">
    <source>
        <dbReference type="Proteomes" id="UP000515908"/>
    </source>
</evidence>
<evidence type="ECO:0000313" key="2">
    <source>
        <dbReference type="EMBL" id="CAD2212983.1"/>
    </source>
</evidence>
<dbReference type="AlphaFoldDB" id="A0A7G2C2M7"/>
<dbReference type="Proteomes" id="UP000515908">
    <property type="component" value="Chromosome 01"/>
</dbReference>
<dbReference type="Gene3D" id="2.30.29.30">
    <property type="entry name" value="Pleckstrin-homology domain (PH domain)/Phosphotyrosine-binding domain (PTB)"/>
    <property type="match status" value="1"/>
</dbReference>
<proteinExistence type="predicted"/>
<dbReference type="SUPFAM" id="SSF50729">
    <property type="entry name" value="PH domain-like"/>
    <property type="match status" value="1"/>
</dbReference>
<name>A0A7G2C2M7_9TRYP</name>
<accession>A0A7G2C2M7</accession>
<dbReference type="EMBL" id="LR877145">
    <property type="protein sequence ID" value="CAD2212983.1"/>
    <property type="molecule type" value="Genomic_DNA"/>
</dbReference>